<keyword evidence="9 12" id="KW-0030">Aminoacyl-tRNA synthetase</keyword>
<dbReference type="GO" id="GO:0002161">
    <property type="term" value="F:aminoacyl-tRNA deacylase activity"/>
    <property type="evidence" value="ECO:0007669"/>
    <property type="project" value="InterPro"/>
</dbReference>
<comment type="subcellular location">
    <subcellularLocation>
        <location evidence="1">Cytoplasm</location>
    </subcellularLocation>
</comment>
<keyword evidence="6 12" id="KW-0547">Nucleotide-binding</keyword>
<dbReference type="SUPFAM" id="SSF50677">
    <property type="entry name" value="ValRS/IleRS/LeuRS editing domain"/>
    <property type="match status" value="1"/>
</dbReference>
<dbReference type="PANTHER" id="PTHR11946">
    <property type="entry name" value="VALYL-TRNA SYNTHETASES"/>
    <property type="match status" value="1"/>
</dbReference>
<protein>
    <recommendedName>
        <fullName evidence="3 11">Valine--tRNA ligase</fullName>
        <ecNumber evidence="3 11">6.1.1.9</ecNumber>
    </recommendedName>
</protein>
<dbReference type="PRINTS" id="PR00986">
    <property type="entry name" value="TRNASYNTHVAL"/>
</dbReference>
<dbReference type="GO" id="GO:0005829">
    <property type="term" value="C:cytosol"/>
    <property type="evidence" value="ECO:0007669"/>
    <property type="project" value="TreeGrafter"/>
</dbReference>
<evidence type="ECO:0000256" key="6">
    <source>
        <dbReference type="ARBA" id="ARBA00022741"/>
    </source>
</evidence>
<feature type="domain" description="Methionyl/Valyl/Leucyl/Isoleucyl-tRNA synthetase anticodon-binding" evidence="14">
    <location>
        <begin position="614"/>
        <end position="715"/>
    </location>
</feature>
<keyword evidence="4" id="KW-0963">Cytoplasm</keyword>
<dbReference type="SUPFAM" id="SSF47323">
    <property type="entry name" value="Anticodon-binding domain of a subclass of class I aminoacyl-tRNA synthetases"/>
    <property type="match status" value="1"/>
</dbReference>
<organism evidence="15 16">
    <name type="scientific">Candidatus Nomurabacteria bacterium GWB1_40_6</name>
    <dbReference type="NCBI Taxonomy" id="1801727"/>
    <lineage>
        <taxon>Bacteria</taxon>
        <taxon>Candidatus Nomuraibacteriota</taxon>
    </lineage>
</organism>
<evidence type="ECO:0000256" key="12">
    <source>
        <dbReference type="RuleBase" id="RU363035"/>
    </source>
</evidence>
<dbReference type="EC" id="6.1.1.9" evidence="3 11"/>
<gene>
    <name evidence="15" type="ORF">A2121_02305</name>
</gene>
<proteinExistence type="inferred from homology"/>
<dbReference type="InterPro" id="IPR009008">
    <property type="entry name" value="Val/Leu/Ile-tRNA-synth_edit"/>
</dbReference>
<dbReference type="InterPro" id="IPR033705">
    <property type="entry name" value="Anticodon_Ia_Val"/>
</dbReference>
<dbReference type="CDD" id="cd07962">
    <property type="entry name" value="Anticodon_Ia_Val"/>
    <property type="match status" value="1"/>
</dbReference>
<sequence length="716" mass="83114">MHEKLKKPYDPKATEERIYKLWEESGFFNPDKLPPLSSGQAGERKEVFTIMMPPPNVTGVLHMGHALMITLEDIMIRYKRMRGFKTLWLPGTDHAAIATQSRVEKDIQKKEGKSRHDLGREEMLKRINDFALQSHDTIVSQIKVMGASCDWSREAFTLDEKRNVAVNTIFKKMYDDGLIYRGNRIVNWDPKGQTTISDDEIVYEERTAKLYTFKYAKDFPISISTTRPETKIGDVAVAVHPDDKRYTEFVGKEYDLEFCGVPVHIKIIADKEVDPEFGTGALGVTPAHSMIDWEMADRHNLPRPQVINEYAKISVGDERLLGKKTIEAREVIVEWLRSENLLEKEEEVKQNISTAERTGGIIEPLPKLQWFINVNKPIKERGEKTLKDLMREPFEKEEIKIIPDYFSKTYFHWIENLRDWCISRQIWYGHRVPVWYDDKNQVYCGVKAPEGNNWKQDEDTLDTWFSSGLWTFSTLGWPEKTKDLETYHPTDVLETGYEILFFWVARMVLMSEYALGVIPFKNVFLHGTVRDAKGRKMSKSLNNGIDPLDIADKFGADAGRMALVVGTAPGTDSKISEDKIKGYKNFSNKIWNITRFILDNVDENSFGNIAKNKLTKEFSEVVEDLTSDMENYRFHLASEKIYQYVWHRFADEIIEESKEIIKLGDKKAQERKETLVSIWVDCLKILHPFIPFVTEEIWSMMPVKDKNLLMVEKWPS</sequence>
<dbReference type="Pfam" id="PF08264">
    <property type="entry name" value="Anticodon_1"/>
    <property type="match status" value="1"/>
</dbReference>
<dbReference type="InterPro" id="IPR002300">
    <property type="entry name" value="aa-tRNA-synth_Ia"/>
</dbReference>
<reference evidence="15 16" key="1">
    <citation type="journal article" date="2016" name="Nat. Commun.">
        <title>Thousands of microbial genomes shed light on interconnected biogeochemical processes in an aquifer system.</title>
        <authorList>
            <person name="Anantharaman K."/>
            <person name="Brown C.T."/>
            <person name="Hug L.A."/>
            <person name="Sharon I."/>
            <person name="Castelle C.J."/>
            <person name="Probst A.J."/>
            <person name="Thomas B.C."/>
            <person name="Singh A."/>
            <person name="Wilkins M.J."/>
            <person name="Karaoz U."/>
            <person name="Brodie E.L."/>
            <person name="Williams K.H."/>
            <person name="Hubbard S.S."/>
            <person name="Banfield J.F."/>
        </authorList>
    </citation>
    <scope>NUCLEOTIDE SEQUENCE [LARGE SCALE GENOMIC DNA]</scope>
</reference>
<comment type="caution">
    <text evidence="15">The sequence shown here is derived from an EMBL/GenBank/DDBJ whole genome shotgun (WGS) entry which is preliminary data.</text>
</comment>
<dbReference type="InterPro" id="IPR001412">
    <property type="entry name" value="aa-tRNA-synth_I_CS"/>
</dbReference>
<evidence type="ECO:0000259" key="13">
    <source>
        <dbReference type="Pfam" id="PF00133"/>
    </source>
</evidence>
<evidence type="ECO:0000256" key="7">
    <source>
        <dbReference type="ARBA" id="ARBA00022840"/>
    </source>
</evidence>
<keyword evidence="8 12" id="KW-0648">Protein biosynthesis</keyword>
<dbReference type="CDD" id="cd00817">
    <property type="entry name" value="ValRS_core"/>
    <property type="match status" value="1"/>
</dbReference>
<dbReference type="GO" id="GO:0005524">
    <property type="term" value="F:ATP binding"/>
    <property type="evidence" value="ECO:0007669"/>
    <property type="project" value="UniProtKB-KW"/>
</dbReference>
<dbReference type="GO" id="GO:0006438">
    <property type="term" value="P:valyl-tRNA aminoacylation"/>
    <property type="evidence" value="ECO:0007669"/>
    <property type="project" value="UniProtKB-UniRule"/>
</dbReference>
<evidence type="ECO:0000256" key="11">
    <source>
        <dbReference type="NCBIfam" id="TIGR00422"/>
    </source>
</evidence>
<evidence type="ECO:0000256" key="5">
    <source>
        <dbReference type="ARBA" id="ARBA00022598"/>
    </source>
</evidence>
<dbReference type="Gene3D" id="3.40.50.620">
    <property type="entry name" value="HUPs"/>
    <property type="match status" value="2"/>
</dbReference>
<evidence type="ECO:0000256" key="10">
    <source>
        <dbReference type="ARBA" id="ARBA00047552"/>
    </source>
</evidence>
<feature type="domain" description="Aminoacyl-tRNA synthetase class Ia" evidence="13">
    <location>
        <begin position="452"/>
        <end position="575"/>
    </location>
</feature>
<dbReference type="FunFam" id="3.40.50.620:FF:000032">
    <property type="entry name" value="Valine--tRNA ligase"/>
    <property type="match status" value="1"/>
</dbReference>
<dbReference type="AlphaFoldDB" id="A0A1F6TM86"/>
<evidence type="ECO:0000256" key="9">
    <source>
        <dbReference type="ARBA" id="ARBA00023146"/>
    </source>
</evidence>
<dbReference type="InterPro" id="IPR013155">
    <property type="entry name" value="M/V/L/I-tRNA-synth_anticd-bd"/>
</dbReference>
<dbReference type="NCBIfam" id="NF004349">
    <property type="entry name" value="PRK05729.1"/>
    <property type="match status" value="1"/>
</dbReference>
<feature type="domain" description="Aminoacyl-tRNA synthetase class Ia" evidence="13">
    <location>
        <begin position="18"/>
        <end position="444"/>
    </location>
</feature>
<evidence type="ECO:0000256" key="8">
    <source>
        <dbReference type="ARBA" id="ARBA00022917"/>
    </source>
</evidence>
<evidence type="ECO:0000256" key="2">
    <source>
        <dbReference type="ARBA" id="ARBA00011245"/>
    </source>
</evidence>
<dbReference type="SUPFAM" id="SSF52374">
    <property type="entry name" value="Nucleotidylyl transferase"/>
    <property type="match status" value="1"/>
</dbReference>
<accession>A0A1F6TM86</accession>
<dbReference type="EMBL" id="MFTD01000027">
    <property type="protein sequence ID" value="OGI46195.1"/>
    <property type="molecule type" value="Genomic_DNA"/>
</dbReference>
<dbReference type="Proteomes" id="UP000176484">
    <property type="component" value="Unassembled WGS sequence"/>
</dbReference>
<name>A0A1F6TM86_9BACT</name>
<evidence type="ECO:0000259" key="14">
    <source>
        <dbReference type="Pfam" id="PF08264"/>
    </source>
</evidence>
<dbReference type="InterPro" id="IPR002303">
    <property type="entry name" value="Valyl-tRNA_ligase"/>
</dbReference>
<dbReference type="InterPro" id="IPR009080">
    <property type="entry name" value="tRNAsynth_Ia_anticodon-bd"/>
</dbReference>
<dbReference type="Pfam" id="PF00133">
    <property type="entry name" value="tRNA-synt_1"/>
    <property type="match status" value="2"/>
</dbReference>
<comment type="subunit">
    <text evidence="2">Monomer.</text>
</comment>
<comment type="similarity">
    <text evidence="12">Belongs to the class-I aminoacyl-tRNA synthetase family.</text>
</comment>
<dbReference type="GO" id="GO:0004832">
    <property type="term" value="F:valine-tRNA ligase activity"/>
    <property type="evidence" value="ECO:0007669"/>
    <property type="project" value="UniProtKB-UniRule"/>
</dbReference>
<dbReference type="InterPro" id="IPR014729">
    <property type="entry name" value="Rossmann-like_a/b/a_fold"/>
</dbReference>
<evidence type="ECO:0000256" key="4">
    <source>
        <dbReference type="ARBA" id="ARBA00022490"/>
    </source>
</evidence>
<keyword evidence="7 12" id="KW-0067">ATP-binding</keyword>
<evidence type="ECO:0000313" key="15">
    <source>
        <dbReference type="EMBL" id="OGI46195.1"/>
    </source>
</evidence>
<dbReference type="PANTHER" id="PTHR11946:SF93">
    <property type="entry name" value="VALINE--TRNA LIGASE, CHLOROPLASTIC_MITOCHONDRIAL 2"/>
    <property type="match status" value="1"/>
</dbReference>
<evidence type="ECO:0000256" key="1">
    <source>
        <dbReference type="ARBA" id="ARBA00004496"/>
    </source>
</evidence>
<keyword evidence="5 12" id="KW-0436">Ligase</keyword>
<comment type="catalytic activity">
    <reaction evidence="10">
        <text>tRNA(Val) + L-valine + ATP = L-valyl-tRNA(Val) + AMP + diphosphate</text>
        <dbReference type="Rhea" id="RHEA:10704"/>
        <dbReference type="Rhea" id="RHEA-COMP:9672"/>
        <dbReference type="Rhea" id="RHEA-COMP:9708"/>
        <dbReference type="ChEBI" id="CHEBI:30616"/>
        <dbReference type="ChEBI" id="CHEBI:33019"/>
        <dbReference type="ChEBI" id="CHEBI:57762"/>
        <dbReference type="ChEBI" id="CHEBI:78442"/>
        <dbReference type="ChEBI" id="CHEBI:78537"/>
        <dbReference type="ChEBI" id="CHEBI:456215"/>
        <dbReference type="EC" id="6.1.1.9"/>
    </reaction>
</comment>
<dbReference type="PROSITE" id="PS00178">
    <property type="entry name" value="AA_TRNA_LIGASE_I"/>
    <property type="match status" value="1"/>
</dbReference>
<evidence type="ECO:0000256" key="3">
    <source>
        <dbReference type="ARBA" id="ARBA00013169"/>
    </source>
</evidence>
<evidence type="ECO:0000313" key="16">
    <source>
        <dbReference type="Proteomes" id="UP000176484"/>
    </source>
</evidence>
<dbReference type="NCBIfam" id="TIGR00422">
    <property type="entry name" value="valS"/>
    <property type="match status" value="1"/>
</dbReference>
<dbReference type="Gene3D" id="1.10.730.10">
    <property type="entry name" value="Isoleucyl-tRNA Synthetase, Domain 1"/>
    <property type="match status" value="1"/>
</dbReference>